<evidence type="ECO:0000313" key="4">
    <source>
        <dbReference type="Proteomes" id="UP000185944"/>
    </source>
</evidence>
<dbReference type="SUPFAM" id="SSF47954">
    <property type="entry name" value="Cyclin-like"/>
    <property type="match status" value="1"/>
</dbReference>
<dbReference type="AlphaFoldDB" id="A0A177EDV2"/>
<dbReference type="InterPro" id="IPR013763">
    <property type="entry name" value="Cyclin-like_dom"/>
</dbReference>
<dbReference type="RefSeq" id="XP_067544021.1">
    <property type="nucleotide sequence ID" value="XM_067688833.1"/>
</dbReference>
<dbReference type="InterPro" id="IPR036915">
    <property type="entry name" value="Cyclin-like_sf"/>
</dbReference>
<accession>A0A177EDV2</accession>
<reference evidence="3 4" key="1">
    <citation type="submission" date="2016-02" db="EMBL/GenBank/DDBJ databases">
        <title>Discovery of a natural microsporidian pathogen with a broad tissue tropism in Caenorhabditis elegans.</title>
        <authorList>
            <person name="Luallen R.J."/>
            <person name="Reinke A.W."/>
            <person name="Tong L."/>
            <person name="Botts M.R."/>
            <person name="Felix M.-A."/>
            <person name="Troemel E.R."/>
        </authorList>
    </citation>
    <scope>NUCLEOTIDE SEQUENCE [LARGE SCALE GENOMIC DNA]</scope>
    <source>
        <strain evidence="3 4">JUm2807</strain>
    </source>
</reference>
<keyword evidence="1" id="KW-0195">Cyclin</keyword>
<evidence type="ECO:0000259" key="2">
    <source>
        <dbReference type="SMART" id="SM00385"/>
    </source>
</evidence>
<organism evidence="3 4">
    <name type="scientific">Nematocida displodere</name>
    <dbReference type="NCBI Taxonomy" id="1805483"/>
    <lineage>
        <taxon>Eukaryota</taxon>
        <taxon>Fungi</taxon>
        <taxon>Fungi incertae sedis</taxon>
        <taxon>Microsporidia</taxon>
        <taxon>Nematocida</taxon>
    </lineage>
</organism>
<dbReference type="OrthoDB" id="5590282at2759"/>
<feature type="domain" description="Cyclin-like" evidence="2">
    <location>
        <begin position="76"/>
        <end position="161"/>
    </location>
</feature>
<dbReference type="InterPro" id="IPR039361">
    <property type="entry name" value="Cyclin"/>
</dbReference>
<dbReference type="SMART" id="SM00385">
    <property type="entry name" value="CYCLIN"/>
    <property type="match status" value="1"/>
</dbReference>
<dbReference type="STRING" id="1805483.A0A177EDV2"/>
<protein>
    <submittedName>
        <fullName evidence="3">Cyclin B</fullName>
    </submittedName>
</protein>
<dbReference type="EMBL" id="LTDL01000041">
    <property type="protein sequence ID" value="OAG29342.1"/>
    <property type="molecule type" value="Genomic_DNA"/>
</dbReference>
<dbReference type="FunFam" id="1.10.472.10:FF:000057">
    <property type="entry name" value="Cyclin N-terminal domain containing 2"/>
    <property type="match status" value="1"/>
</dbReference>
<dbReference type="Pfam" id="PF00134">
    <property type="entry name" value="Cyclin_N"/>
    <property type="match status" value="1"/>
</dbReference>
<comment type="caution">
    <text evidence="3">The sequence shown here is derived from an EMBL/GenBank/DDBJ whole genome shotgun (WGS) entry which is preliminary data.</text>
</comment>
<proteinExistence type="inferred from homology"/>
<evidence type="ECO:0000313" key="3">
    <source>
        <dbReference type="EMBL" id="OAG29342.1"/>
    </source>
</evidence>
<dbReference type="VEuPathDB" id="MicrosporidiaDB:NEDG_01415"/>
<dbReference type="Gene3D" id="1.10.472.10">
    <property type="entry name" value="Cyclin-like"/>
    <property type="match status" value="1"/>
</dbReference>
<dbReference type="InterPro" id="IPR006671">
    <property type="entry name" value="Cyclin_N"/>
</dbReference>
<name>A0A177EDV2_9MICR</name>
<dbReference type="GeneID" id="93647765"/>
<comment type="similarity">
    <text evidence="1">Belongs to the cyclin family.</text>
</comment>
<keyword evidence="4" id="KW-1185">Reference proteome</keyword>
<evidence type="ECO:0000256" key="1">
    <source>
        <dbReference type="RuleBase" id="RU000383"/>
    </source>
</evidence>
<sequence>MIKRALQDITNVKSKNIKLTIKKEEKHLRREILPPFLAYVKTFYEAYDRPIAMSEYAPESTYIGEVTSAMRKTLVEWMYEVKSEFKMHSATFQVGVRILDAYTQEVSTVERRKIQLLGCTALFIAHKVFEQKRRRLSAFIDVCDHAYSGDEFVLAEREILRMISFNVNYLLPMHIIKEDHTHAGNALCAYASEAILLNSAYSHMAPSKLAVYIEKNVLSAVSSGRVCKDFQAALSHSETMLAQQGKSVRDVVSSL</sequence>
<dbReference type="Proteomes" id="UP000185944">
    <property type="component" value="Unassembled WGS sequence"/>
</dbReference>
<dbReference type="PANTHER" id="PTHR10177">
    <property type="entry name" value="CYCLINS"/>
    <property type="match status" value="1"/>
</dbReference>
<gene>
    <name evidence="3" type="ORF">NEDG_01415</name>
</gene>